<evidence type="ECO:0000256" key="1">
    <source>
        <dbReference type="SAM" id="MobiDB-lite"/>
    </source>
</evidence>
<reference evidence="2 3" key="2">
    <citation type="submission" date="2018-11" db="EMBL/GenBank/DDBJ databases">
        <authorList>
            <consortium name="Pathogen Informatics"/>
        </authorList>
    </citation>
    <scope>NUCLEOTIDE SEQUENCE [LARGE SCALE GENOMIC DNA]</scope>
</reference>
<accession>A0A0M3KCK1</accession>
<feature type="compositionally biased region" description="Basic and acidic residues" evidence="1">
    <location>
        <begin position="63"/>
        <end position="74"/>
    </location>
</feature>
<organism evidence="4">
    <name type="scientific">Anisakis simplex</name>
    <name type="common">Herring worm</name>
    <dbReference type="NCBI Taxonomy" id="6269"/>
    <lineage>
        <taxon>Eukaryota</taxon>
        <taxon>Metazoa</taxon>
        <taxon>Ecdysozoa</taxon>
        <taxon>Nematoda</taxon>
        <taxon>Chromadorea</taxon>
        <taxon>Rhabditida</taxon>
        <taxon>Spirurina</taxon>
        <taxon>Ascaridomorpha</taxon>
        <taxon>Ascaridoidea</taxon>
        <taxon>Anisakidae</taxon>
        <taxon>Anisakis</taxon>
        <taxon>Anisakis simplex complex</taxon>
    </lineage>
</organism>
<gene>
    <name evidence="2" type="ORF">ASIM_LOCUS18100</name>
</gene>
<feature type="region of interest" description="Disordered" evidence="1">
    <location>
        <begin position="33"/>
        <end position="137"/>
    </location>
</feature>
<keyword evidence="3" id="KW-1185">Reference proteome</keyword>
<feature type="region of interest" description="Disordered" evidence="1">
    <location>
        <begin position="1"/>
        <end position="21"/>
    </location>
</feature>
<evidence type="ECO:0000313" key="4">
    <source>
        <dbReference type="WBParaSite" id="ASIM_0001870201-mRNA-1"/>
    </source>
</evidence>
<proteinExistence type="predicted"/>
<dbReference type="AlphaFoldDB" id="A0A0M3KCK1"/>
<protein>
    <submittedName>
        <fullName evidence="4">THAP-type domain-containing protein</fullName>
    </submittedName>
</protein>
<sequence>MDYEFQNAQMQNDAEGASTSFAVGEQVEGLCYEEGVTTNNPDTAKNPKPTGNDCAQKANNSSDKSERLKNEKNKQNSGPIRGDTNLQNSSGSETKDSDNDDDSMDSEQVTTEDSSSPANSPSSKLEQNNNVSTNDNDEIFSMIRARVESKPKRKRLQYIRKLKRQLNYFIEMQERSERIRYDNDNPLRTMHRMKAKLSQNGIVRTNPMVNAVQCQQRYHSTPDYSLLLVVPYADDFKMLMCAFFDIDETEVALNLDHSYICSWHFDPDQFLYSDQKIFWAPDICPRHKIRKPANYEPFPWEISANVSVWTNGGNGLPVDLDSRIRKRPRHPPPKCAEIFFRQSKYRIAVCGGLLN</sequence>
<feature type="compositionally biased region" description="Low complexity" evidence="1">
    <location>
        <begin position="114"/>
        <end position="123"/>
    </location>
</feature>
<evidence type="ECO:0000313" key="3">
    <source>
        <dbReference type="Proteomes" id="UP000267096"/>
    </source>
</evidence>
<name>A0A0M3KCK1_ANISI</name>
<reference evidence="4" key="1">
    <citation type="submission" date="2017-02" db="UniProtKB">
        <authorList>
            <consortium name="WormBaseParasite"/>
        </authorList>
    </citation>
    <scope>IDENTIFICATION</scope>
</reference>
<dbReference type="Proteomes" id="UP000267096">
    <property type="component" value="Unassembled WGS sequence"/>
</dbReference>
<dbReference type="WBParaSite" id="ASIM_0001870201-mRNA-1">
    <property type="protein sequence ID" value="ASIM_0001870201-mRNA-1"/>
    <property type="gene ID" value="ASIM_0001870201"/>
</dbReference>
<evidence type="ECO:0000313" key="2">
    <source>
        <dbReference type="EMBL" id="VDK63231.1"/>
    </source>
</evidence>
<feature type="compositionally biased region" description="Polar residues" evidence="1">
    <location>
        <begin position="124"/>
        <end position="134"/>
    </location>
</feature>
<dbReference type="OrthoDB" id="5866893at2759"/>
<dbReference type="EMBL" id="UYRR01035035">
    <property type="protein sequence ID" value="VDK63231.1"/>
    <property type="molecule type" value="Genomic_DNA"/>
</dbReference>